<keyword evidence="2" id="KW-0472">Membrane</keyword>
<proteinExistence type="predicted"/>
<evidence type="ECO:0000313" key="3">
    <source>
        <dbReference type="EMBL" id="AAZ55168.1"/>
    </source>
</evidence>
<sequence>MNCPRCTAPVRGPFCSHCGLPLGPAAVPPQTPAPHASRKAAWLVIGGVLSLVLLLILGFLAVQYGPRPTRPTDVAVFLEEFEGQGSSLDPFVLVYEDEAEGTVVYASVSVEDDLGGSIPADWKEQFEGVLWALWKYLPGRFDLAVVGTHYSGSYYSRYMGRVTLREEFGPRPSGLDSAPPVHDESKPTEERPGECASAGEWARFCDRAPLMMDTPETLALVRKTCPGTVRLSSLPAPAAVTRWDGLLDRTSAVFMLNVPKEERPDLVFLDHGEDAAEYLSVSCSVRGTRTSETYTRREYESALR</sequence>
<evidence type="ECO:0000256" key="1">
    <source>
        <dbReference type="SAM" id="MobiDB-lite"/>
    </source>
</evidence>
<evidence type="ECO:0000256" key="2">
    <source>
        <dbReference type="SAM" id="Phobius"/>
    </source>
</evidence>
<keyword evidence="2" id="KW-0812">Transmembrane</keyword>
<dbReference type="KEGG" id="tfu:Tfu_1130"/>
<protein>
    <submittedName>
        <fullName evidence="3">Uncharacterized protein</fullName>
    </submittedName>
</protein>
<dbReference type="RefSeq" id="WP_011291577.1">
    <property type="nucleotide sequence ID" value="NC_007333.1"/>
</dbReference>
<accession>Q47QU9</accession>
<keyword evidence="2" id="KW-1133">Transmembrane helix</keyword>
<feature type="transmembrane region" description="Helical" evidence="2">
    <location>
        <begin position="40"/>
        <end position="62"/>
    </location>
</feature>
<reference evidence="3" key="1">
    <citation type="submission" date="2005-07" db="EMBL/GenBank/DDBJ databases">
        <title>Complete sequence of Thermobifida fusca YX.</title>
        <authorList>
            <consortium name="US DOE Joint Genome Institute"/>
            <person name="Copeland A."/>
            <person name="Lucas S."/>
            <person name="Lapidus A."/>
            <person name="Barry K."/>
            <person name="Detter J.C."/>
            <person name="Glavina T."/>
            <person name="Hammon N."/>
            <person name="Israni S."/>
            <person name="Pitluck S."/>
            <person name="Di Bartolo G."/>
            <person name="Chain P."/>
            <person name="Schmutz J."/>
            <person name="Larimer F."/>
            <person name="Land M."/>
            <person name="Lykidis A."/>
            <person name="Richardson P."/>
        </authorList>
    </citation>
    <scope>NUCLEOTIDE SEQUENCE</scope>
    <source>
        <strain evidence="3">YX</strain>
    </source>
</reference>
<organism evidence="3">
    <name type="scientific">Thermobifida fusca (strain YX)</name>
    <dbReference type="NCBI Taxonomy" id="269800"/>
    <lineage>
        <taxon>Bacteria</taxon>
        <taxon>Bacillati</taxon>
        <taxon>Actinomycetota</taxon>
        <taxon>Actinomycetes</taxon>
        <taxon>Streptosporangiales</taxon>
        <taxon>Nocardiopsidaceae</taxon>
        <taxon>Thermobifida</taxon>
    </lineage>
</organism>
<gene>
    <name evidence="3" type="ordered locus">Tfu_1130</name>
</gene>
<dbReference type="EMBL" id="CP000088">
    <property type="protein sequence ID" value="AAZ55168.1"/>
    <property type="molecule type" value="Genomic_DNA"/>
</dbReference>
<dbReference type="AlphaFoldDB" id="Q47QU9"/>
<feature type="region of interest" description="Disordered" evidence="1">
    <location>
        <begin position="169"/>
        <end position="194"/>
    </location>
</feature>
<feature type="compositionally biased region" description="Basic and acidic residues" evidence="1">
    <location>
        <begin position="181"/>
        <end position="193"/>
    </location>
</feature>
<dbReference type="HOGENOM" id="CLU_915079_0_0_11"/>
<name>Q47QU9_THEFY</name>